<dbReference type="InterPro" id="IPR014001">
    <property type="entry name" value="Helicase_ATP-bd"/>
</dbReference>
<sequence>MKKNINLSWDDLNIDSNLLSSIKNNLKYEKPTLIQQKLIKDFRNDMDIIAASETGSGKTVAFGVPILSKILKNANCDVKLKIKTKECEETDLNMCLLNEAFNDNQETIKEFDKIEGCVKVIDNANFFDDESDSMDNIKVSCLILSPTRDLAMQIKNNLKSLAHNTELQIISVVGGMSIQKQERLFKTIPDVIVATPGRLWDIVSKNKRFRSMIEKIDTLVIDEADRMAEAGHFIELKEIFKVINQNTHQSILVSATLTLNLNKKKNKNFKTLIKCANLSKNRKIVDLTNQKIKIVSTVSEFYSKTTNEDKDVYLVYFLRTLPGKTIVFSNSKNCTYRLISLLKILKFNVFCLHSAMLQKRRFASIDKFKENAKSILISTDVASRGIDICDVANIIHYEIPKTTE</sequence>
<evidence type="ECO:0000256" key="7">
    <source>
        <dbReference type="RuleBase" id="RU365068"/>
    </source>
</evidence>
<dbReference type="EC" id="3.6.4.13" evidence="7"/>
<dbReference type="SMART" id="SM00490">
    <property type="entry name" value="HELICc"/>
    <property type="match status" value="1"/>
</dbReference>
<evidence type="ECO:0000256" key="3">
    <source>
        <dbReference type="ARBA" id="ARBA00022806"/>
    </source>
</evidence>
<evidence type="ECO:0000256" key="6">
    <source>
        <dbReference type="PROSITE-ProRule" id="PRU00552"/>
    </source>
</evidence>
<dbReference type="OrthoDB" id="4310724at2759"/>
<evidence type="ECO:0000313" key="12">
    <source>
        <dbReference type="Proteomes" id="UP000078046"/>
    </source>
</evidence>
<keyword evidence="5 7" id="KW-0694">RNA-binding</keyword>
<dbReference type="Pfam" id="PF00271">
    <property type="entry name" value="Helicase_C"/>
    <property type="match status" value="1"/>
</dbReference>
<dbReference type="GO" id="GO:0016787">
    <property type="term" value="F:hydrolase activity"/>
    <property type="evidence" value="ECO:0007669"/>
    <property type="project" value="UniProtKB-KW"/>
</dbReference>
<dbReference type="SUPFAM" id="SSF52540">
    <property type="entry name" value="P-loop containing nucleoside triphosphate hydrolases"/>
    <property type="match status" value="2"/>
</dbReference>
<gene>
    <name evidence="11" type="ORF">A3Q56_03900</name>
</gene>
<dbReference type="Gene3D" id="3.40.50.300">
    <property type="entry name" value="P-loop containing nucleotide triphosphate hydrolases"/>
    <property type="match status" value="2"/>
</dbReference>
<dbReference type="InterPro" id="IPR001650">
    <property type="entry name" value="Helicase_C-like"/>
</dbReference>
<keyword evidence="3 7" id="KW-0347">Helicase</keyword>
<comment type="similarity">
    <text evidence="7">Belongs to the DEAD box helicase family.</text>
</comment>
<evidence type="ECO:0000256" key="5">
    <source>
        <dbReference type="ARBA" id="ARBA00022884"/>
    </source>
</evidence>
<evidence type="ECO:0000313" key="11">
    <source>
        <dbReference type="EMBL" id="OAF68363.1"/>
    </source>
</evidence>
<dbReference type="Proteomes" id="UP000078046">
    <property type="component" value="Unassembled WGS sequence"/>
</dbReference>
<evidence type="ECO:0000259" key="9">
    <source>
        <dbReference type="PROSITE" id="PS51194"/>
    </source>
</evidence>
<dbReference type="SMART" id="SM00487">
    <property type="entry name" value="DEXDc"/>
    <property type="match status" value="1"/>
</dbReference>
<evidence type="ECO:0000259" key="10">
    <source>
        <dbReference type="PROSITE" id="PS51195"/>
    </source>
</evidence>
<dbReference type="AlphaFoldDB" id="A0A177B417"/>
<dbReference type="GO" id="GO:0003724">
    <property type="term" value="F:RNA helicase activity"/>
    <property type="evidence" value="ECO:0007669"/>
    <property type="project" value="UniProtKB-EC"/>
</dbReference>
<name>A0A177B417_9BILA</name>
<keyword evidence="2 7" id="KW-0378">Hydrolase</keyword>
<dbReference type="PANTHER" id="PTHR24031">
    <property type="entry name" value="RNA HELICASE"/>
    <property type="match status" value="1"/>
</dbReference>
<proteinExistence type="inferred from homology"/>
<comment type="catalytic activity">
    <reaction evidence="7">
        <text>ATP + H2O = ADP + phosphate + H(+)</text>
        <dbReference type="Rhea" id="RHEA:13065"/>
        <dbReference type="ChEBI" id="CHEBI:15377"/>
        <dbReference type="ChEBI" id="CHEBI:15378"/>
        <dbReference type="ChEBI" id="CHEBI:30616"/>
        <dbReference type="ChEBI" id="CHEBI:43474"/>
        <dbReference type="ChEBI" id="CHEBI:456216"/>
        <dbReference type="EC" id="3.6.4.13"/>
    </reaction>
</comment>
<evidence type="ECO:0000256" key="2">
    <source>
        <dbReference type="ARBA" id="ARBA00022801"/>
    </source>
</evidence>
<evidence type="ECO:0000259" key="8">
    <source>
        <dbReference type="PROSITE" id="PS51192"/>
    </source>
</evidence>
<dbReference type="InterPro" id="IPR011545">
    <property type="entry name" value="DEAD/DEAH_box_helicase_dom"/>
</dbReference>
<comment type="caution">
    <text evidence="11">The sequence shown here is derived from an EMBL/GenBank/DDBJ whole genome shotgun (WGS) entry which is preliminary data.</text>
</comment>
<dbReference type="EMBL" id="LWCA01000459">
    <property type="protein sequence ID" value="OAF68363.1"/>
    <property type="molecule type" value="Genomic_DNA"/>
</dbReference>
<feature type="domain" description="DEAD-box RNA helicase Q" evidence="10">
    <location>
        <begin position="7"/>
        <end position="36"/>
    </location>
</feature>
<accession>A0A177B417</accession>
<feature type="non-terminal residue" evidence="11">
    <location>
        <position position="404"/>
    </location>
</feature>
<dbReference type="PROSITE" id="PS51192">
    <property type="entry name" value="HELICASE_ATP_BIND_1"/>
    <property type="match status" value="1"/>
</dbReference>
<feature type="short sequence motif" description="Q motif" evidence="6">
    <location>
        <begin position="7"/>
        <end position="36"/>
    </location>
</feature>
<dbReference type="InterPro" id="IPR027417">
    <property type="entry name" value="P-loop_NTPase"/>
</dbReference>
<feature type="domain" description="Helicase ATP-binding" evidence="8">
    <location>
        <begin position="39"/>
        <end position="275"/>
    </location>
</feature>
<dbReference type="InterPro" id="IPR014014">
    <property type="entry name" value="RNA_helicase_DEAD_Q_motif"/>
</dbReference>
<keyword evidence="1 7" id="KW-0547">Nucleotide-binding</keyword>
<organism evidence="11 12">
    <name type="scientific">Intoshia linei</name>
    <dbReference type="NCBI Taxonomy" id="1819745"/>
    <lineage>
        <taxon>Eukaryota</taxon>
        <taxon>Metazoa</taxon>
        <taxon>Spiralia</taxon>
        <taxon>Lophotrochozoa</taxon>
        <taxon>Mesozoa</taxon>
        <taxon>Orthonectida</taxon>
        <taxon>Rhopaluridae</taxon>
        <taxon>Intoshia</taxon>
    </lineage>
</organism>
<evidence type="ECO:0000256" key="4">
    <source>
        <dbReference type="ARBA" id="ARBA00022840"/>
    </source>
</evidence>
<keyword evidence="4 7" id="KW-0067">ATP-binding</keyword>
<dbReference type="GO" id="GO:0003723">
    <property type="term" value="F:RNA binding"/>
    <property type="evidence" value="ECO:0007669"/>
    <property type="project" value="UniProtKB-UniRule"/>
</dbReference>
<dbReference type="PROSITE" id="PS51194">
    <property type="entry name" value="HELICASE_CTER"/>
    <property type="match status" value="1"/>
</dbReference>
<comment type="domain">
    <text evidence="7">The Q motif is unique to and characteristic of the DEAD box family of RNA helicases and controls ATP binding and hydrolysis.</text>
</comment>
<dbReference type="CDD" id="cd18787">
    <property type="entry name" value="SF2_C_DEAD"/>
    <property type="match status" value="1"/>
</dbReference>
<evidence type="ECO:0000256" key="1">
    <source>
        <dbReference type="ARBA" id="ARBA00022741"/>
    </source>
</evidence>
<comment type="function">
    <text evidence="7">RNA helicase.</text>
</comment>
<reference evidence="11 12" key="1">
    <citation type="submission" date="2016-04" db="EMBL/GenBank/DDBJ databases">
        <title>The genome of Intoshia linei affirms orthonectids as highly simplified spiralians.</title>
        <authorList>
            <person name="Mikhailov K.V."/>
            <person name="Slusarev G.S."/>
            <person name="Nikitin M.A."/>
            <person name="Logacheva M.D."/>
            <person name="Penin A."/>
            <person name="Aleoshin V."/>
            <person name="Panchin Y.V."/>
        </authorList>
    </citation>
    <scope>NUCLEOTIDE SEQUENCE [LARGE SCALE GENOMIC DNA]</scope>
    <source>
        <strain evidence="11">Intl2013</strain>
        <tissue evidence="11">Whole animal</tissue>
    </source>
</reference>
<dbReference type="Pfam" id="PF00270">
    <property type="entry name" value="DEAD"/>
    <property type="match status" value="1"/>
</dbReference>
<protein>
    <recommendedName>
        <fullName evidence="7">ATP-dependent RNA helicase</fullName>
        <ecNumber evidence="7">3.6.4.13</ecNumber>
    </recommendedName>
</protein>
<feature type="domain" description="Helicase C-terminal" evidence="9">
    <location>
        <begin position="297"/>
        <end position="404"/>
    </location>
</feature>
<dbReference type="PROSITE" id="PS51195">
    <property type="entry name" value="Q_MOTIF"/>
    <property type="match status" value="1"/>
</dbReference>
<keyword evidence="12" id="KW-1185">Reference proteome</keyword>
<dbReference type="GO" id="GO:0005524">
    <property type="term" value="F:ATP binding"/>
    <property type="evidence" value="ECO:0007669"/>
    <property type="project" value="UniProtKB-UniRule"/>
</dbReference>